<comment type="catalytic activity">
    <reaction evidence="6">
        <text>2 reduced [2Fe-2S]-[ferredoxin] + NADP(+) + H(+) = 2 oxidized [2Fe-2S]-[ferredoxin] + NADPH</text>
        <dbReference type="Rhea" id="RHEA:20125"/>
        <dbReference type="Rhea" id="RHEA-COMP:10000"/>
        <dbReference type="Rhea" id="RHEA-COMP:10001"/>
        <dbReference type="ChEBI" id="CHEBI:15378"/>
        <dbReference type="ChEBI" id="CHEBI:33737"/>
        <dbReference type="ChEBI" id="CHEBI:33738"/>
        <dbReference type="ChEBI" id="CHEBI:57783"/>
        <dbReference type="ChEBI" id="CHEBI:58349"/>
        <dbReference type="EC" id="1.18.1.2"/>
    </reaction>
</comment>
<keyword evidence="2 6" id="KW-0285">Flavoprotein</keyword>
<dbReference type="EC" id="1.18.1.2" evidence="6"/>
<feature type="binding site" evidence="6">
    <location>
        <position position="38"/>
    </location>
    <ligand>
        <name>FAD</name>
        <dbReference type="ChEBI" id="CHEBI:57692"/>
    </ligand>
</feature>
<dbReference type="InterPro" id="IPR022890">
    <property type="entry name" value="Fd--NADP_Rdtase_type_2"/>
</dbReference>
<evidence type="ECO:0000313" key="8">
    <source>
        <dbReference type="EMBL" id="PWU67995.1"/>
    </source>
</evidence>
<gene>
    <name evidence="8" type="ORF">DLJ74_12900</name>
</gene>
<feature type="domain" description="FAD/NAD(P)-binding" evidence="7">
    <location>
        <begin position="10"/>
        <end position="311"/>
    </location>
</feature>
<feature type="binding site" evidence="6">
    <location>
        <position position="91"/>
    </location>
    <ligand>
        <name>FAD</name>
        <dbReference type="ChEBI" id="CHEBI:57692"/>
    </ligand>
</feature>
<evidence type="ECO:0000256" key="5">
    <source>
        <dbReference type="ARBA" id="ARBA00023002"/>
    </source>
</evidence>
<feature type="binding site" evidence="6">
    <location>
        <position position="46"/>
    </location>
    <ligand>
        <name>FAD</name>
        <dbReference type="ChEBI" id="CHEBI:57692"/>
    </ligand>
</feature>
<dbReference type="Pfam" id="PF07992">
    <property type="entry name" value="Pyr_redox_2"/>
    <property type="match status" value="1"/>
</dbReference>
<comment type="caution">
    <text evidence="6">Lacks conserved residue(s) required for the propagation of feature annotation.</text>
</comment>
<reference evidence="8 9" key="1">
    <citation type="submission" date="2018-05" db="EMBL/GenBank/DDBJ databases">
        <title>Genomic analysis of Gracilibacillus dipsosauri DD1 reveals novel features of a salt-tolerant amylase.</title>
        <authorList>
            <person name="Deutch C.E."/>
            <person name="Yang S."/>
        </authorList>
    </citation>
    <scope>NUCLEOTIDE SEQUENCE [LARGE SCALE GENOMIC DNA]</scope>
    <source>
        <strain evidence="8 9">DD1</strain>
    </source>
</reference>
<dbReference type="SUPFAM" id="SSF51905">
    <property type="entry name" value="FAD/NAD(P)-binding domain"/>
    <property type="match status" value="1"/>
</dbReference>
<dbReference type="OrthoDB" id="2960536at2"/>
<evidence type="ECO:0000256" key="3">
    <source>
        <dbReference type="ARBA" id="ARBA00022827"/>
    </source>
</evidence>
<dbReference type="RefSeq" id="WP_109984783.1">
    <property type="nucleotide sequence ID" value="NZ_QGTD01000011.1"/>
</dbReference>
<evidence type="ECO:0000256" key="2">
    <source>
        <dbReference type="ARBA" id="ARBA00022630"/>
    </source>
</evidence>
<proteinExistence type="inferred from homology"/>
<dbReference type="InterPro" id="IPR050097">
    <property type="entry name" value="Ferredoxin-NADP_redctase_2"/>
</dbReference>
<dbReference type="AlphaFoldDB" id="A0A317KX02"/>
<dbReference type="InterPro" id="IPR036188">
    <property type="entry name" value="FAD/NAD-bd_sf"/>
</dbReference>
<dbReference type="Proteomes" id="UP000245624">
    <property type="component" value="Unassembled WGS sequence"/>
</dbReference>
<evidence type="ECO:0000259" key="7">
    <source>
        <dbReference type="Pfam" id="PF07992"/>
    </source>
</evidence>
<feature type="binding site" evidence="6">
    <location>
        <position position="125"/>
    </location>
    <ligand>
        <name>FAD</name>
        <dbReference type="ChEBI" id="CHEBI:57692"/>
    </ligand>
</feature>
<comment type="caution">
    <text evidence="8">The sequence shown here is derived from an EMBL/GenBank/DDBJ whole genome shotgun (WGS) entry which is preliminary data.</text>
</comment>
<sequence length="332" mass="37029">MGKRVEECVDLIIIGGGTTGLFAAYYATMREMKVMLIEAQEQLGGKVMQFLPEKIIYDVGGFPDISGEALVENMIEQAKRHQPEVVMGDFVEKLTKVNHLFQLETAKGHIVTAKTVLIATGSGTFHTKRPSEWPNLPHSVFKESVPTTLMHKANYEGKKVVISSNSKVGVGWALFLEGLAKEVTLINPADKFLQVKDEDIDSLYKSKVKVYYQVEMTDFIVEGQELTHIEIKEKGQRIVMEANKLLTYHGLELQAVPFEQWGIQIEKGRIPVTPLMKTNLEGVFAAGDIVQYPGKTTLIASGYTEAITAVNHAHLMIDPKATEQLYSTVIYR</sequence>
<dbReference type="GO" id="GO:0050660">
    <property type="term" value="F:flavin adenine dinucleotide binding"/>
    <property type="evidence" value="ECO:0007669"/>
    <property type="project" value="UniProtKB-UniRule"/>
</dbReference>
<organism evidence="8 9">
    <name type="scientific">Gracilibacillus dipsosauri</name>
    <dbReference type="NCBI Taxonomy" id="178340"/>
    <lineage>
        <taxon>Bacteria</taxon>
        <taxon>Bacillati</taxon>
        <taxon>Bacillota</taxon>
        <taxon>Bacilli</taxon>
        <taxon>Bacillales</taxon>
        <taxon>Bacillaceae</taxon>
        <taxon>Gracilibacillus</taxon>
    </lineage>
</organism>
<accession>A0A317KX02</accession>
<dbReference type="GO" id="GO:0004324">
    <property type="term" value="F:ferredoxin-NADP+ reductase activity"/>
    <property type="evidence" value="ECO:0007669"/>
    <property type="project" value="UniProtKB-UniRule"/>
</dbReference>
<keyword evidence="3 6" id="KW-0274">FAD</keyword>
<feature type="binding site" evidence="6">
    <location>
        <position position="288"/>
    </location>
    <ligand>
        <name>FAD</name>
        <dbReference type="ChEBI" id="CHEBI:57692"/>
    </ligand>
</feature>
<evidence type="ECO:0000313" key="9">
    <source>
        <dbReference type="Proteomes" id="UP000245624"/>
    </source>
</evidence>
<feature type="binding site" evidence="6">
    <location>
        <position position="328"/>
    </location>
    <ligand>
        <name>FAD</name>
        <dbReference type="ChEBI" id="CHEBI:57692"/>
    </ligand>
</feature>
<comment type="similarity">
    <text evidence="6">Belongs to the ferredoxin--NADP reductase type 2 family.</text>
</comment>
<dbReference type="PANTHER" id="PTHR48105">
    <property type="entry name" value="THIOREDOXIN REDUCTASE 1-RELATED-RELATED"/>
    <property type="match status" value="1"/>
</dbReference>
<protein>
    <recommendedName>
        <fullName evidence="6">Ferredoxin--NADP reductase</fullName>
        <shortName evidence="6">FNR</shortName>
        <shortName evidence="6">Fd-NADP(+) reductase</shortName>
        <ecNumber evidence="6">1.18.1.2</ecNumber>
    </recommendedName>
</protein>
<evidence type="ECO:0000256" key="4">
    <source>
        <dbReference type="ARBA" id="ARBA00022857"/>
    </source>
</evidence>
<feature type="binding site" evidence="6">
    <location>
        <position position="19"/>
    </location>
    <ligand>
        <name>FAD</name>
        <dbReference type="ChEBI" id="CHEBI:57692"/>
    </ligand>
</feature>
<dbReference type="HAMAP" id="MF_01685">
    <property type="entry name" value="FENR2"/>
    <property type="match status" value="1"/>
</dbReference>
<dbReference type="Gene3D" id="3.50.50.60">
    <property type="entry name" value="FAD/NAD(P)-binding domain"/>
    <property type="match status" value="2"/>
</dbReference>
<comment type="subunit">
    <text evidence="1 6">Homodimer.</text>
</comment>
<keyword evidence="9" id="KW-1185">Reference proteome</keyword>
<dbReference type="GO" id="GO:0050661">
    <property type="term" value="F:NADP binding"/>
    <property type="evidence" value="ECO:0007669"/>
    <property type="project" value="UniProtKB-UniRule"/>
</dbReference>
<dbReference type="PRINTS" id="PR00469">
    <property type="entry name" value="PNDRDTASEII"/>
</dbReference>
<dbReference type="InterPro" id="IPR023753">
    <property type="entry name" value="FAD/NAD-binding_dom"/>
</dbReference>
<dbReference type="PRINTS" id="PR00368">
    <property type="entry name" value="FADPNR"/>
</dbReference>
<comment type="cofactor">
    <cofactor evidence="6">
        <name>FAD</name>
        <dbReference type="ChEBI" id="CHEBI:57692"/>
    </cofactor>
    <text evidence="6">Binds 1 FAD per subunit.</text>
</comment>
<keyword evidence="5 6" id="KW-0560">Oxidoreductase</keyword>
<keyword evidence="4 6" id="KW-0521">NADP</keyword>
<name>A0A317KX02_9BACI</name>
<evidence type="ECO:0000256" key="6">
    <source>
        <dbReference type="HAMAP-Rule" id="MF_01685"/>
    </source>
</evidence>
<evidence type="ECO:0000256" key="1">
    <source>
        <dbReference type="ARBA" id="ARBA00011738"/>
    </source>
</evidence>
<dbReference type="EMBL" id="QGTD01000011">
    <property type="protein sequence ID" value="PWU67995.1"/>
    <property type="molecule type" value="Genomic_DNA"/>
</dbReference>